<comment type="catalytic activity">
    <reaction evidence="14">
        <text>a (3S)-3-hydroxyacyl-CoA + NAD(+) = a 3-oxoacyl-CoA + NADH + H(+)</text>
        <dbReference type="Rhea" id="RHEA:22432"/>
        <dbReference type="ChEBI" id="CHEBI:15378"/>
        <dbReference type="ChEBI" id="CHEBI:57318"/>
        <dbReference type="ChEBI" id="CHEBI:57540"/>
        <dbReference type="ChEBI" id="CHEBI:57945"/>
        <dbReference type="ChEBI" id="CHEBI:90726"/>
        <dbReference type="EC" id="1.1.1.35"/>
    </reaction>
</comment>
<keyword evidence="9" id="KW-0520">NAD</keyword>
<dbReference type="PROSITE" id="PS00067">
    <property type="entry name" value="3HCDH"/>
    <property type="match status" value="1"/>
</dbReference>
<evidence type="ECO:0000256" key="6">
    <source>
        <dbReference type="ARBA" id="ARBA00022832"/>
    </source>
</evidence>
<evidence type="ECO:0000313" key="18">
    <source>
        <dbReference type="Proteomes" id="UP000295375"/>
    </source>
</evidence>
<keyword evidence="13" id="KW-0511">Multifunctional enzyme</keyword>
<dbReference type="NCBIfam" id="NF008363">
    <property type="entry name" value="PRK11154.1"/>
    <property type="match status" value="1"/>
</dbReference>
<dbReference type="InterPro" id="IPR006108">
    <property type="entry name" value="3HC_DH_C"/>
</dbReference>
<sequence>MEIKKTSSFTLNLRDDGVALLTMDVPGESTNTLRSEFAEEAREIIAAIRGERRIQGIVLRSGKSDSFIVGADINMLKKVERPEQAEVLSRDGHAVMKELQDLNLPLVAAIHGAALGGGLEFALCCHERVLTDDEKTQVGLPEVQLGVLPGGGGTQRLPKLIGIPNALDMMLTGKKVRAQQALKMGLADEVVPKANLEKAAIKRVHALKNNGSLSSYFEKRRKPASIFSGPGFMRVVLESNPFGRNVIFEKARKSARAKTQGNYPAPDKIIDCVAAAFSGDDGFAVEAKKFGELVVTPVARQLMNIFFASTALKKEKFADAEAREVNKLGVLGAGLMGAGIAFISVDKAEVTARVKDRDDKSAGHAIEYTHKIVSERQKKRRIKSNDAAVLKSRLTVSTDYRGFKDADIVIEAVFEDLKLKQSMVKDIETHCRKDTIFATNTSSIPIYKIAETAERPENVLGMHYFSPVEKMPLLEIIKTDKTADWVLNTAVEFGREQGKTVIVVKDEAGFYVNRILAPYMNEAGHMVASGVPIDLIDKALKKFGFPVGPINLLDEVGIDVGTKVAPILADAFGDRMNPPKVFEKLLKDNRLGKKNKRGFYQYNGDGKGKSDKTVDESVYELLGVKPNQTLAEDDICERCVLMMVNEAIRCLDEGIIRNARDGDIGAIFGIGFPPFLGGPFRYVDSLGSAGVLARMKHWQSMFGERFTPAERLVNMAENNERFYSN</sequence>
<dbReference type="Pfam" id="PF00725">
    <property type="entry name" value="3HCDH"/>
    <property type="match status" value="2"/>
</dbReference>
<dbReference type="PANTHER" id="PTHR43612">
    <property type="entry name" value="TRIFUNCTIONAL ENZYME SUBUNIT ALPHA"/>
    <property type="match status" value="1"/>
</dbReference>
<dbReference type="GO" id="GO:0008692">
    <property type="term" value="F:3-hydroxybutyryl-CoA epimerase activity"/>
    <property type="evidence" value="ECO:0007669"/>
    <property type="project" value="InterPro"/>
</dbReference>
<keyword evidence="8" id="KW-0560">Oxidoreductase</keyword>
<dbReference type="UniPathway" id="UPA00659"/>
<dbReference type="Gene3D" id="1.10.1040.50">
    <property type="match status" value="1"/>
</dbReference>
<dbReference type="GO" id="GO:0004300">
    <property type="term" value="F:enoyl-CoA hydratase activity"/>
    <property type="evidence" value="ECO:0007669"/>
    <property type="project" value="UniProtKB-EC"/>
</dbReference>
<dbReference type="Pfam" id="PF00378">
    <property type="entry name" value="ECH_1"/>
    <property type="match status" value="1"/>
</dbReference>
<evidence type="ECO:0000259" key="16">
    <source>
        <dbReference type="Pfam" id="PF02737"/>
    </source>
</evidence>
<dbReference type="InterPro" id="IPR001753">
    <property type="entry name" value="Enoyl-CoA_hydra/iso"/>
</dbReference>
<proteinExistence type="inferred from homology"/>
<evidence type="ECO:0000256" key="5">
    <source>
        <dbReference type="ARBA" id="ARBA00022490"/>
    </source>
</evidence>
<dbReference type="InterPro" id="IPR029045">
    <property type="entry name" value="ClpP/crotonase-like_dom_sf"/>
</dbReference>
<dbReference type="GO" id="GO:0006635">
    <property type="term" value="P:fatty acid beta-oxidation"/>
    <property type="evidence" value="ECO:0007669"/>
    <property type="project" value="UniProtKB-UniPathway"/>
</dbReference>
<evidence type="ECO:0000256" key="7">
    <source>
        <dbReference type="ARBA" id="ARBA00022963"/>
    </source>
</evidence>
<accession>A0A4R6UCX4</accession>
<dbReference type="CDD" id="cd06558">
    <property type="entry name" value="crotonase-like"/>
    <property type="match status" value="1"/>
</dbReference>
<evidence type="ECO:0000256" key="3">
    <source>
        <dbReference type="ARBA" id="ARBA00008750"/>
    </source>
</evidence>
<feature type="domain" description="3-hydroxyacyl-CoA dehydrogenase NAD binding" evidence="16">
    <location>
        <begin position="327"/>
        <end position="506"/>
    </location>
</feature>
<comment type="similarity">
    <text evidence="2">In the central section; belongs to the 3-hydroxyacyl-CoA dehydrogenase family.</text>
</comment>
<evidence type="ECO:0000256" key="13">
    <source>
        <dbReference type="ARBA" id="ARBA00023268"/>
    </source>
</evidence>
<dbReference type="AlphaFoldDB" id="A0A4R6UCX4"/>
<comment type="pathway">
    <text evidence="1">Lipid metabolism; fatty acid beta-oxidation.</text>
</comment>
<dbReference type="SUPFAM" id="SSF48179">
    <property type="entry name" value="6-phosphogluconate dehydrogenase C-terminal domain-like"/>
    <property type="match status" value="2"/>
</dbReference>
<dbReference type="InterPro" id="IPR012802">
    <property type="entry name" value="FadJ"/>
</dbReference>
<keyword evidence="10" id="KW-0443">Lipid metabolism</keyword>
<dbReference type="EMBL" id="SNYM01000024">
    <property type="protein sequence ID" value="TDQ44550.1"/>
    <property type="molecule type" value="Genomic_DNA"/>
</dbReference>
<dbReference type="InterPro" id="IPR006180">
    <property type="entry name" value="3-OHacyl-CoA_DH_CS"/>
</dbReference>
<dbReference type="RefSeq" id="WP_133593202.1">
    <property type="nucleotide sequence ID" value="NZ_CP037953.1"/>
</dbReference>
<dbReference type="GO" id="GO:0070403">
    <property type="term" value="F:NAD+ binding"/>
    <property type="evidence" value="ECO:0007669"/>
    <property type="project" value="InterPro"/>
</dbReference>
<dbReference type="InterPro" id="IPR006176">
    <property type="entry name" value="3-OHacyl-CoA_DH_NAD-bd"/>
</dbReference>
<protein>
    <recommendedName>
        <fullName evidence="4">enoyl-CoA hydratase</fullName>
        <ecNumber evidence="4">4.2.1.17</ecNumber>
    </recommendedName>
</protein>
<dbReference type="Gene3D" id="3.40.50.720">
    <property type="entry name" value="NAD(P)-binding Rossmann-like Domain"/>
    <property type="match status" value="1"/>
</dbReference>
<evidence type="ECO:0000313" key="17">
    <source>
        <dbReference type="EMBL" id="TDQ44550.1"/>
    </source>
</evidence>
<keyword evidence="7" id="KW-0442">Lipid degradation</keyword>
<comment type="similarity">
    <text evidence="3">In the N-terminal section; belongs to the enoyl-CoA hydratase/isomerase family.</text>
</comment>
<dbReference type="FunFam" id="3.40.50.720:FF:000009">
    <property type="entry name" value="Fatty oxidation complex, alpha subunit"/>
    <property type="match status" value="1"/>
</dbReference>
<keyword evidence="12" id="KW-0456">Lyase</keyword>
<dbReference type="Proteomes" id="UP000295375">
    <property type="component" value="Unassembled WGS sequence"/>
</dbReference>
<evidence type="ECO:0000259" key="15">
    <source>
        <dbReference type="Pfam" id="PF00725"/>
    </source>
</evidence>
<feature type="domain" description="3-hydroxyacyl-CoA dehydrogenase C-terminal" evidence="15">
    <location>
        <begin position="636"/>
        <end position="719"/>
    </location>
</feature>
<dbReference type="SUPFAM" id="SSF52096">
    <property type="entry name" value="ClpP/crotonase"/>
    <property type="match status" value="1"/>
</dbReference>
<reference evidence="17 18" key="1">
    <citation type="submission" date="2019-03" db="EMBL/GenBank/DDBJ databases">
        <title>Genomic Encyclopedia of Type Strains, Phase IV (KMG-IV): sequencing the most valuable type-strain genomes for metagenomic binning, comparative biology and taxonomic classification.</title>
        <authorList>
            <person name="Goeker M."/>
        </authorList>
    </citation>
    <scope>NUCLEOTIDE SEQUENCE [LARGE SCALE GENOMIC DNA]</scope>
    <source>
        <strain evidence="17 18">DSM 103792</strain>
    </source>
</reference>
<dbReference type="InterPro" id="IPR008927">
    <property type="entry name" value="6-PGluconate_DH-like_C_sf"/>
</dbReference>
<dbReference type="InterPro" id="IPR050136">
    <property type="entry name" value="FA_oxidation_alpha_subunit"/>
</dbReference>
<evidence type="ECO:0000256" key="11">
    <source>
        <dbReference type="ARBA" id="ARBA00023235"/>
    </source>
</evidence>
<evidence type="ECO:0000256" key="9">
    <source>
        <dbReference type="ARBA" id="ARBA00023027"/>
    </source>
</evidence>
<comment type="caution">
    <text evidence="17">The sequence shown here is derived from an EMBL/GenBank/DDBJ whole genome shotgun (WGS) entry which is preliminary data.</text>
</comment>
<evidence type="ECO:0000256" key="12">
    <source>
        <dbReference type="ARBA" id="ARBA00023239"/>
    </source>
</evidence>
<keyword evidence="18" id="KW-1185">Reference proteome</keyword>
<keyword evidence="6" id="KW-0276">Fatty acid metabolism</keyword>
<evidence type="ECO:0000256" key="2">
    <source>
        <dbReference type="ARBA" id="ARBA00007005"/>
    </source>
</evidence>
<feature type="domain" description="3-hydroxyacyl-CoA dehydrogenase C-terminal" evidence="15">
    <location>
        <begin position="509"/>
        <end position="602"/>
    </location>
</feature>
<gene>
    <name evidence="17" type="ORF">EV696_12432</name>
</gene>
<organism evidence="17 18">
    <name type="scientific">Permianibacter aggregans</name>
    <dbReference type="NCBI Taxonomy" id="1510150"/>
    <lineage>
        <taxon>Bacteria</taxon>
        <taxon>Pseudomonadati</taxon>
        <taxon>Pseudomonadota</taxon>
        <taxon>Gammaproteobacteria</taxon>
        <taxon>Pseudomonadales</taxon>
        <taxon>Pseudomonadaceae</taxon>
        <taxon>Permianibacter</taxon>
    </lineage>
</organism>
<dbReference type="PANTHER" id="PTHR43612:SF3">
    <property type="entry name" value="TRIFUNCTIONAL ENZYME SUBUNIT ALPHA, MITOCHONDRIAL"/>
    <property type="match status" value="1"/>
</dbReference>
<evidence type="ECO:0000256" key="8">
    <source>
        <dbReference type="ARBA" id="ARBA00023002"/>
    </source>
</evidence>
<keyword evidence="5" id="KW-0963">Cytoplasm</keyword>
<evidence type="ECO:0000256" key="4">
    <source>
        <dbReference type="ARBA" id="ARBA00012076"/>
    </source>
</evidence>
<keyword evidence="11" id="KW-0413">Isomerase</keyword>
<dbReference type="GO" id="GO:0016509">
    <property type="term" value="F:long-chain (3S)-3-hydroxyacyl-CoA dehydrogenase (NAD+) activity"/>
    <property type="evidence" value="ECO:0007669"/>
    <property type="project" value="TreeGrafter"/>
</dbReference>
<dbReference type="SUPFAM" id="SSF51735">
    <property type="entry name" value="NAD(P)-binding Rossmann-fold domains"/>
    <property type="match status" value="1"/>
</dbReference>
<dbReference type="OrthoDB" id="5389341at2"/>
<evidence type="ECO:0000256" key="14">
    <source>
        <dbReference type="ARBA" id="ARBA00049556"/>
    </source>
</evidence>
<dbReference type="Gene3D" id="3.90.226.10">
    <property type="entry name" value="2-enoyl-CoA Hydratase, Chain A, domain 1"/>
    <property type="match status" value="1"/>
</dbReference>
<evidence type="ECO:0000256" key="10">
    <source>
        <dbReference type="ARBA" id="ARBA00023098"/>
    </source>
</evidence>
<dbReference type="FunFam" id="3.90.226.10:FF:000011">
    <property type="entry name" value="Fatty acid oxidation complex subunit alpha"/>
    <property type="match status" value="1"/>
</dbReference>
<dbReference type="EC" id="4.2.1.17" evidence="4"/>
<evidence type="ECO:0000256" key="1">
    <source>
        <dbReference type="ARBA" id="ARBA00005005"/>
    </source>
</evidence>
<dbReference type="InterPro" id="IPR036291">
    <property type="entry name" value="NAD(P)-bd_dom_sf"/>
</dbReference>
<name>A0A4R6UCX4_9GAMM</name>
<dbReference type="NCBIfam" id="TIGR02440">
    <property type="entry name" value="FadJ"/>
    <property type="match status" value="1"/>
</dbReference>
<dbReference type="Pfam" id="PF02737">
    <property type="entry name" value="3HCDH_N"/>
    <property type="match status" value="1"/>
</dbReference>